<protein>
    <submittedName>
        <fullName evidence="5">Type 1 fimbria pilin</fullName>
    </submittedName>
</protein>
<dbReference type="GO" id="GO:0043709">
    <property type="term" value="P:cell adhesion involved in single-species biofilm formation"/>
    <property type="evidence" value="ECO:0007669"/>
    <property type="project" value="TreeGrafter"/>
</dbReference>
<dbReference type="AlphaFoldDB" id="A0A4R8LWB7"/>
<dbReference type="Pfam" id="PF00419">
    <property type="entry name" value="Fimbrial"/>
    <property type="match status" value="1"/>
</dbReference>
<proteinExistence type="predicted"/>
<sequence length="343" mass="35756">MKSKRYDEVLRRAPYGRSACFRAARRHVARAAVWLMKLSCILYAGAVQADCTWANGQSTHNYSFNIPAITVPRDAAVGTVIYTPPYQTAIPSSGVYANCSGNTPVVRKVTGGAQTSANPYTFATNVPGIGMRFFDTDGQNFFRYYGAGAMEYGNGGWGFNGMKFGVQVVVTGQTAGGTIDGTLFATMSLGSLTIANLRTTTAAVTASACNATATSTVTLPDIGSAALPTVGSTAGSTPVVITLTGCPQGMTQIQYQLDPPDGAINAAMGTFAVSHDSTAQGIGLSVTDSTQAPVSLGAPHVVSAYSPQTGGTYPINLAIRYYRTGTVTPGTVNGSLIYTMFYQ</sequence>
<evidence type="ECO:0000313" key="6">
    <source>
        <dbReference type="Proteomes" id="UP000295509"/>
    </source>
</evidence>
<dbReference type="Pfam" id="PF22003">
    <property type="entry name" value="MrkDrd"/>
    <property type="match status" value="1"/>
</dbReference>
<dbReference type="InterPro" id="IPR036937">
    <property type="entry name" value="Adhesion_dom_fimbrial_sf"/>
</dbReference>
<dbReference type="InterPro" id="IPR050263">
    <property type="entry name" value="Bact_Fimbrial_Adh_Pro"/>
</dbReference>
<dbReference type="GO" id="GO:0009289">
    <property type="term" value="C:pilus"/>
    <property type="evidence" value="ECO:0007669"/>
    <property type="project" value="InterPro"/>
</dbReference>
<dbReference type="PANTHER" id="PTHR33420">
    <property type="entry name" value="FIMBRIAL SUBUNIT ELFA-RELATED"/>
    <property type="match status" value="1"/>
</dbReference>
<dbReference type="Proteomes" id="UP000295509">
    <property type="component" value="Unassembled WGS sequence"/>
</dbReference>
<evidence type="ECO:0000259" key="3">
    <source>
        <dbReference type="Pfam" id="PF00419"/>
    </source>
</evidence>
<feature type="domain" description="Fimbrial-type adhesion" evidence="3">
    <location>
        <begin position="203"/>
        <end position="343"/>
    </location>
</feature>
<evidence type="ECO:0000313" key="5">
    <source>
        <dbReference type="EMBL" id="TDY51908.1"/>
    </source>
</evidence>
<feature type="signal peptide" evidence="2">
    <location>
        <begin position="1"/>
        <end position="49"/>
    </location>
</feature>
<reference evidence="5 6" key="1">
    <citation type="submission" date="2019-03" db="EMBL/GenBank/DDBJ databases">
        <title>Genomic Encyclopedia of Type Strains, Phase III (KMG-III): the genomes of soil and plant-associated and newly described type strains.</title>
        <authorList>
            <person name="Whitman W."/>
        </authorList>
    </citation>
    <scope>NUCLEOTIDE SEQUENCE [LARGE SCALE GENOMIC DNA]</scope>
    <source>
        <strain evidence="5 6">LMG 29544</strain>
    </source>
</reference>
<evidence type="ECO:0000256" key="2">
    <source>
        <dbReference type="SAM" id="SignalP"/>
    </source>
</evidence>
<gene>
    <name evidence="5" type="ORF">BX592_106204</name>
</gene>
<dbReference type="Gene3D" id="2.60.40.3310">
    <property type="match status" value="1"/>
</dbReference>
<dbReference type="Gene3D" id="2.60.40.1090">
    <property type="entry name" value="Fimbrial-type adhesion domain"/>
    <property type="match status" value="1"/>
</dbReference>
<evidence type="ECO:0000259" key="4">
    <source>
        <dbReference type="Pfam" id="PF22003"/>
    </source>
</evidence>
<dbReference type="PANTHER" id="PTHR33420:SF3">
    <property type="entry name" value="FIMBRIAL SUBUNIT ELFA"/>
    <property type="match status" value="1"/>
</dbReference>
<dbReference type="InterPro" id="IPR054160">
    <property type="entry name" value="MrkD_recept-bd"/>
</dbReference>
<evidence type="ECO:0000256" key="1">
    <source>
        <dbReference type="ARBA" id="ARBA00022729"/>
    </source>
</evidence>
<dbReference type="SUPFAM" id="SSF49401">
    <property type="entry name" value="Bacterial adhesins"/>
    <property type="match status" value="1"/>
</dbReference>
<dbReference type="InterPro" id="IPR008966">
    <property type="entry name" value="Adhesion_dom_sf"/>
</dbReference>
<keyword evidence="6" id="KW-1185">Reference proteome</keyword>
<keyword evidence="1 2" id="KW-0732">Signal</keyword>
<organism evidence="5 6">
    <name type="scientific">Paraburkholderia rhizosphaerae</name>
    <dbReference type="NCBI Taxonomy" id="480658"/>
    <lineage>
        <taxon>Bacteria</taxon>
        <taxon>Pseudomonadati</taxon>
        <taxon>Pseudomonadota</taxon>
        <taxon>Betaproteobacteria</taxon>
        <taxon>Burkholderiales</taxon>
        <taxon>Burkholderiaceae</taxon>
        <taxon>Paraburkholderia</taxon>
    </lineage>
</organism>
<name>A0A4R8LWB7_9BURK</name>
<dbReference type="InterPro" id="IPR000259">
    <property type="entry name" value="Adhesion_dom_fimbrial"/>
</dbReference>
<dbReference type="EMBL" id="SORE01000006">
    <property type="protein sequence ID" value="TDY51908.1"/>
    <property type="molecule type" value="Genomic_DNA"/>
</dbReference>
<feature type="chain" id="PRO_5020221696" evidence="2">
    <location>
        <begin position="50"/>
        <end position="343"/>
    </location>
</feature>
<accession>A0A4R8LWB7</accession>
<comment type="caution">
    <text evidence="5">The sequence shown here is derived from an EMBL/GenBank/DDBJ whole genome shotgun (WGS) entry which is preliminary data.</text>
</comment>
<feature type="domain" description="MrkD-like receptor binding" evidence="4">
    <location>
        <begin position="68"/>
        <end position="184"/>
    </location>
</feature>